<dbReference type="PANTHER" id="PTHR47637">
    <property type="entry name" value="CHAPERONE SURA"/>
    <property type="match status" value="1"/>
</dbReference>
<dbReference type="EC" id="5.2.1.8" evidence="7"/>
<keyword evidence="6 7" id="KW-0413">Isomerase</keyword>
<evidence type="ECO:0000256" key="1">
    <source>
        <dbReference type="ARBA" id="ARBA00022729"/>
    </source>
</evidence>
<dbReference type="Pfam" id="PF00639">
    <property type="entry name" value="Rotamase"/>
    <property type="match status" value="2"/>
</dbReference>
<evidence type="ECO:0000256" key="4">
    <source>
        <dbReference type="ARBA" id="ARBA00023110"/>
    </source>
</evidence>
<dbReference type="STRING" id="762983.HMPREF9444_00670"/>
<evidence type="ECO:0000256" key="5">
    <source>
        <dbReference type="ARBA" id="ARBA00023186"/>
    </source>
</evidence>
<dbReference type="HAMAP" id="MF_01183">
    <property type="entry name" value="Chaperone_SurA"/>
    <property type="match status" value="1"/>
</dbReference>
<dbReference type="InterPro" id="IPR023058">
    <property type="entry name" value="PPIase_PpiC_CS"/>
</dbReference>
<reference evidence="9 10" key="1">
    <citation type="submission" date="2011-01" db="EMBL/GenBank/DDBJ databases">
        <authorList>
            <person name="Weinstock G."/>
            <person name="Sodergren E."/>
            <person name="Clifton S."/>
            <person name="Fulton L."/>
            <person name="Fulton B."/>
            <person name="Courtney L."/>
            <person name="Fronick C."/>
            <person name="Harrison M."/>
            <person name="Strong C."/>
            <person name="Farmer C."/>
            <person name="Delahaunty K."/>
            <person name="Markovic C."/>
            <person name="Hall O."/>
            <person name="Minx P."/>
            <person name="Tomlinson C."/>
            <person name="Mitreva M."/>
            <person name="Hou S."/>
            <person name="Chen J."/>
            <person name="Wollam A."/>
            <person name="Pepin K.H."/>
            <person name="Johnson M."/>
            <person name="Bhonagiri V."/>
            <person name="Zhang X."/>
            <person name="Suruliraj S."/>
            <person name="Warren W."/>
            <person name="Chinwalla A."/>
            <person name="Mardis E.R."/>
            <person name="Wilson R.K."/>
        </authorList>
    </citation>
    <scope>NUCLEOTIDE SEQUENCE [LARGE SCALE GENOMIC DNA]</scope>
    <source>
        <strain evidence="10">DSM 22608 / JCM 16073 / KCTC 15190 / YIT 12066</strain>
    </source>
</reference>
<dbReference type="Proteomes" id="UP000018458">
    <property type="component" value="Unassembled WGS sequence"/>
</dbReference>
<dbReference type="SUPFAM" id="SSF109998">
    <property type="entry name" value="Triger factor/SurA peptide-binding domain-like"/>
    <property type="match status" value="1"/>
</dbReference>
<name>E8LIZ7_SUCHY</name>
<evidence type="ECO:0000256" key="6">
    <source>
        <dbReference type="ARBA" id="ARBA00023235"/>
    </source>
</evidence>
<dbReference type="InterPro" id="IPR023034">
    <property type="entry name" value="PPIase_SurA"/>
</dbReference>
<gene>
    <name evidence="7" type="primary">surA</name>
    <name evidence="9" type="ORF">HMPREF9444_00670</name>
</gene>
<dbReference type="InterPro" id="IPR027304">
    <property type="entry name" value="Trigger_fact/SurA_dom_sf"/>
</dbReference>
<comment type="caution">
    <text evidence="9">The sequence shown here is derived from an EMBL/GenBank/DDBJ whole genome shotgun (WGS) entry which is preliminary data.</text>
</comment>
<feature type="domain" description="PpiC" evidence="8">
    <location>
        <begin position="181"/>
        <end position="282"/>
    </location>
</feature>
<dbReference type="SUPFAM" id="SSF54534">
    <property type="entry name" value="FKBP-like"/>
    <property type="match status" value="2"/>
</dbReference>
<sequence precursor="true">MVYLVKSKKGFNMFGKRIALALTAALGIAFNANAQTLDTTAAVVNNDIILTSELDAMQKEMAANFASRGQQVSPVNARKAALEQLITKSLILQQARTHGLNLNDMQLDQALEQFAARNGVSVKTLLDQMGPGLSEAAQRERFREDLIIGEVRRNQVRNRIKISDSEVKLLAKNLKQLGSVEPSYHLSQLIVPLAANATSAQVQRAVNTVDKIKADLRKGADFNDLAALYTQGSLAAQGGDLGYIPESRVPVPFLPSLLKSKPGAVIGPIRSPYGLHLIKYVGVTDGAVKTITMYDASHILLTTSIVYPDETAVKELNLLRDEILKGAISFSDAAKNFSEDPGSAINGGDLGYATPDRYDPAFAAAMVRLKPGEISEPVRSSFGYHLIKLNDIKTDLDSDASYEDQARNLIFERLFREESIAWERELRDTAYIHVSDPTLLNAGIDIDQEQNTSSNNG</sequence>
<dbReference type="Gene3D" id="3.10.50.40">
    <property type="match status" value="2"/>
</dbReference>
<dbReference type="GO" id="GO:0006457">
    <property type="term" value="P:protein folding"/>
    <property type="evidence" value="ECO:0007669"/>
    <property type="project" value="UniProtKB-UniRule"/>
</dbReference>
<comment type="catalytic activity">
    <reaction evidence="7">
        <text>[protein]-peptidylproline (omega=180) = [protein]-peptidylproline (omega=0)</text>
        <dbReference type="Rhea" id="RHEA:16237"/>
        <dbReference type="Rhea" id="RHEA-COMP:10747"/>
        <dbReference type="Rhea" id="RHEA-COMP:10748"/>
        <dbReference type="ChEBI" id="CHEBI:83833"/>
        <dbReference type="ChEBI" id="CHEBI:83834"/>
        <dbReference type="EC" id="5.2.1.8"/>
    </reaction>
</comment>
<dbReference type="EMBL" id="AEVO01000031">
    <property type="protein sequence ID" value="EFY07528.1"/>
    <property type="molecule type" value="Genomic_DNA"/>
</dbReference>
<dbReference type="eggNOG" id="COG0760">
    <property type="taxonomic scope" value="Bacteria"/>
</dbReference>
<dbReference type="Gene3D" id="1.10.4030.10">
    <property type="entry name" value="Porin chaperone SurA, peptide-binding domain"/>
    <property type="match status" value="1"/>
</dbReference>
<dbReference type="GO" id="GO:0051082">
    <property type="term" value="F:unfolded protein binding"/>
    <property type="evidence" value="ECO:0007669"/>
    <property type="project" value="UniProtKB-UniRule"/>
</dbReference>
<dbReference type="PANTHER" id="PTHR47637:SF1">
    <property type="entry name" value="CHAPERONE SURA"/>
    <property type="match status" value="1"/>
</dbReference>
<dbReference type="OrthoDB" id="14196at2"/>
<dbReference type="InterPro" id="IPR050280">
    <property type="entry name" value="OMP_Chaperone_SurA"/>
</dbReference>
<keyword evidence="10" id="KW-1185">Reference proteome</keyword>
<organism evidence="9 10">
    <name type="scientific">Succinatimonas hippei (strain DSM 22608 / JCM 16073 / KCTC 15190 / YIT 12066)</name>
    <dbReference type="NCBI Taxonomy" id="762983"/>
    <lineage>
        <taxon>Bacteria</taxon>
        <taxon>Pseudomonadati</taxon>
        <taxon>Pseudomonadota</taxon>
        <taxon>Gammaproteobacteria</taxon>
        <taxon>Aeromonadales</taxon>
        <taxon>Succinivibrionaceae</taxon>
        <taxon>Succinatimonas</taxon>
    </lineage>
</organism>
<dbReference type="GO" id="GO:0042277">
    <property type="term" value="F:peptide binding"/>
    <property type="evidence" value="ECO:0007669"/>
    <property type="project" value="InterPro"/>
</dbReference>
<evidence type="ECO:0000313" key="10">
    <source>
        <dbReference type="Proteomes" id="UP000018458"/>
    </source>
</evidence>
<feature type="domain" description="PpiC" evidence="8">
    <location>
        <begin position="291"/>
        <end position="391"/>
    </location>
</feature>
<evidence type="ECO:0000313" key="9">
    <source>
        <dbReference type="EMBL" id="EFY07528.1"/>
    </source>
</evidence>
<keyword evidence="3 7" id="KW-0574">Periplasm</keyword>
<dbReference type="InterPro" id="IPR046357">
    <property type="entry name" value="PPIase_dom_sf"/>
</dbReference>
<dbReference type="InterPro" id="IPR015391">
    <property type="entry name" value="SurA_N"/>
</dbReference>
<dbReference type="PROSITE" id="PS50198">
    <property type="entry name" value="PPIC_PPIASE_2"/>
    <property type="match status" value="2"/>
</dbReference>
<comment type="domain">
    <text evidence="7">The PPIase activity resides only in the second parvulin domain. The N-terminal region and the C-terminal tail are necessary and sufficient for the chaperone activity of SurA. The PPIase activity is dispensable for SurA to function as a chaperone. The N-terminal region and the C-terminal tail are also required for porin recognition.</text>
</comment>
<comment type="subcellular location">
    <subcellularLocation>
        <location evidence="7">Periplasm</location>
    </subcellularLocation>
    <text evidence="7">Is capable of associating with the outer membrane.</text>
</comment>
<feature type="signal peptide" evidence="7">
    <location>
        <begin position="1"/>
        <end position="34"/>
    </location>
</feature>
<evidence type="ECO:0000256" key="3">
    <source>
        <dbReference type="ARBA" id="ARBA00022764"/>
    </source>
</evidence>
<evidence type="ECO:0000256" key="2">
    <source>
        <dbReference type="ARBA" id="ARBA00022737"/>
    </source>
</evidence>
<protein>
    <recommendedName>
        <fullName evidence="7">Chaperone SurA</fullName>
    </recommendedName>
    <alternativeName>
        <fullName evidence="7">Peptidyl-prolyl cis-trans isomerase SurA</fullName>
        <shortName evidence="7">PPIase SurA</shortName>
        <ecNumber evidence="7">5.2.1.8</ecNumber>
    </alternativeName>
    <alternativeName>
        <fullName evidence="7">Rotamase SurA</fullName>
    </alternativeName>
</protein>
<evidence type="ECO:0000256" key="7">
    <source>
        <dbReference type="HAMAP-Rule" id="MF_01183"/>
    </source>
</evidence>
<dbReference type="AlphaFoldDB" id="E8LIZ7"/>
<dbReference type="PROSITE" id="PS01096">
    <property type="entry name" value="PPIC_PPIASE_1"/>
    <property type="match status" value="1"/>
</dbReference>
<dbReference type="GO" id="GO:0043165">
    <property type="term" value="P:Gram-negative-bacterium-type cell outer membrane assembly"/>
    <property type="evidence" value="ECO:0007669"/>
    <property type="project" value="InterPro"/>
</dbReference>
<proteinExistence type="inferred from homology"/>
<dbReference type="HOGENOM" id="CLU_034646_11_0_6"/>
<dbReference type="GO" id="GO:0050821">
    <property type="term" value="P:protein stabilization"/>
    <property type="evidence" value="ECO:0007669"/>
    <property type="project" value="InterPro"/>
</dbReference>
<accession>E8LIZ7</accession>
<dbReference type="GO" id="GO:0030288">
    <property type="term" value="C:outer membrane-bounded periplasmic space"/>
    <property type="evidence" value="ECO:0007669"/>
    <property type="project" value="InterPro"/>
</dbReference>
<keyword evidence="4 7" id="KW-0697">Rotamase</keyword>
<keyword evidence="5 7" id="KW-0143">Chaperone</keyword>
<comment type="function">
    <text evidence="7">Chaperone involved in the correct folding and assembly of outer membrane proteins. Recognizes specific patterns of aromatic residues and the orientation of their side chains, which are found more frequently in integral outer membrane proteins. May act in both early periplasmic and late outer membrane-associated steps of protein maturation.</text>
</comment>
<dbReference type="Pfam" id="PF09312">
    <property type="entry name" value="SurA_N"/>
    <property type="match status" value="1"/>
</dbReference>
<dbReference type="InterPro" id="IPR000297">
    <property type="entry name" value="PPIase_PpiC"/>
</dbReference>
<dbReference type="GO" id="GO:0003755">
    <property type="term" value="F:peptidyl-prolyl cis-trans isomerase activity"/>
    <property type="evidence" value="ECO:0007669"/>
    <property type="project" value="UniProtKB-UniRule"/>
</dbReference>
<keyword evidence="1 7" id="KW-0732">Signal</keyword>
<evidence type="ECO:0000259" key="8">
    <source>
        <dbReference type="PROSITE" id="PS50198"/>
    </source>
</evidence>
<feature type="chain" id="PRO_5009011156" description="Chaperone SurA" evidence="7">
    <location>
        <begin position="35"/>
        <end position="457"/>
    </location>
</feature>
<keyword evidence="2 7" id="KW-0677">Repeat</keyword>